<dbReference type="KEGG" id="fau:Fraau_1655"/>
<evidence type="ECO:0000256" key="4">
    <source>
        <dbReference type="ARBA" id="ARBA00016436"/>
    </source>
</evidence>
<dbReference type="PANTHER" id="PTHR42724">
    <property type="entry name" value="TETRAACYLDISACCHARIDE 4'-KINASE"/>
    <property type="match status" value="1"/>
</dbReference>
<sequence>MQRCIRCSSASRPPVTIDVGHLQAGWYSRRPVWWACPLAGLFGIVTALRRRLYRTGRLQQVRLPVPVIVVGNVSVGGTGKTPLTIALALALQAAGHRPGVVSRGYGGSQQTPALLGPGADPSRYGDEPCLIRDNGIEVAVGRDRPAAAWLLLAMGCDVILADDGLQHYRLARDIEICVIDGVRRFGNGWLLPAGPLREPARRALAADFRVCNGGSPQAGEWLMKLQGDQALRLGAQDECRPLSSWRGQTVHAVAGIGHPPRFFQMLRNQGMTVIEHAFADHHHFVADDFGFADDLPILMTAKDAVKCRGLVGADSWLVPVRADLEPAFFQQLLQRLSSPTAGRAP</sequence>
<dbReference type="AlphaFoldDB" id="H8KY75"/>
<dbReference type="HAMAP" id="MF_00409">
    <property type="entry name" value="LpxK"/>
    <property type="match status" value="1"/>
</dbReference>
<dbReference type="SUPFAM" id="SSF52540">
    <property type="entry name" value="P-loop containing nucleoside triphosphate hydrolases"/>
    <property type="match status" value="1"/>
</dbReference>
<evidence type="ECO:0000256" key="12">
    <source>
        <dbReference type="ARBA" id="ARBA00029757"/>
    </source>
</evidence>
<dbReference type="InterPro" id="IPR003758">
    <property type="entry name" value="LpxK"/>
</dbReference>
<evidence type="ECO:0000256" key="6">
    <source>
        <dbReference type="ARBA" id="ARBA00022556"/>
    </source>
</evidence>
<dbReference type="EC" id="2.7.1.130" evidence="3 13"/>
<evidence type="ECO:0000313" key="15">
    <source>
        <dbReference type="EMBL" id="AFC86069.1"/>
    </source>
</evidence>
<dbReference type="Pfam" id="PF02606">
    <property type="entry name" value="LpxK"/>
    <property type="match status" value="1"/>
</dbReference>
<protein>
    <recommendedName>
        <fullName evidence="4 13">Tetraacyldisaccharide 4'-kinase</fullName>
        <ecNumber evidence="3 13">2.7.1.130</ecNumber>
    </recommendedName>
    <alternativeName>
        <fullName evidence="12 13">Lipid A 4'-kinase</fullName>
    </alternativeName>
</protein>
<dbReference type="EMBL" id="CP003350">
    <property type="protein sequence ID" value="AFC86069.1"/>
    <property type="molecule type" value="Genomic_DNA"/>
</dbReference>
<dbReference type="UniPathway" id="UPA00359">
    <property type="reaction ID" value="UER00482"/>
</dbReference>
<keyword evidence="14" id="KW-1133">Transmembrane helix</keyword>
<dbReference type="Proteomes" id="UP000005234">
    <property type="component" value="Chromosome"/>
</dbReference>
<keyword evidence="6 13" id="KW-0441">Lipid A biosynthesis</keyword>
<keyword evidence="8 13" id="KW-0547">Nucleotide-binding</keyword>
<evidence type="ECO:0000256" key="2">
    <source>
        <dbReference type="ARBA" id="ARBA00004870"/>
    </source>
</evidence>
<dbReference type="eggNOG" id="COG1663">
    <property type="taxonomic scope" value="Bacteria"/>
</dbReference>
<evidence type="ECO:0000256" key="7">
    <source>
        <dbReference type="ARBA" id="ARBA00022679"/>
    </source>
</evidence>
<keyword evidence="9 13" id="KW-0418">Kinase</keyword>
<evidence type="ECO:0000313" key="16">
    <source>
        <dbReference type="Proteomes" id="UP000005234"/>
    </source>
</evidence>
<dbReference type="OrthoDB" id="9766423at2"/>
<evidence type="ECO:0000256" key="11">
    <source>
        <dbReference type="ARBA" id="ARBA00023098"/>
    </source>
</evidence>
<evidence type="ECO:0000256" key="8">
    <source>
        <dbReference type="ARBA" id="ARBA00022741"/>
    </source>
</evidence>
<reference evidence="15" key="1">
    <citation type="submission" date="2012-02" db="EMBL/GenBank/DDBJ databases">
        <title>The complete genome of Frateuria aurantia DSM 6220.</title>
        <authorList>
            <consortium name="US DOE Joint Genome Institute (JGI-PGF)"/>
            <person name="Lucas S."/>
            <person name="Copeland A."/>
            <person name="Lapidus A."/>
            <person name="Glavina del Rio T."/>
            <person name="Dalin E."/>
            <person name="Tice H."/>
            <person name="Bruce D."/>
            <person name="Goodwin L."/>
            <person name="Pitluck S."/>
            <person name="Peters L."/>
            <person name="Ovchinnikova G."/>
            <person name="Teshima H."/>
            <person name="Kyrpides N."/>
            <person name="Mavromatis K."/>
            <person name="Ivanova N."/>
            <person name="Brettin T."/>
            <person name="Detter J.C."/>
            <person name="Han C."/>
            <person name="Larimer F."/>
            <person name="Land M."/>
            <person name="Hauser L."/>
            <person name="Markowitz V."/>
            <person name="Cheng J.-F."/>
            <person name="Hugenholtz P."/>
            <person name="Woyke T."/>
            <person name="Wu D."/>
            <person name="Brambilla E."/>
            <person name="Klenk H.-P."/>
            <person name="Eisen J.A."/>
        </authorList>
    </citation>
    <scope>NUCLEOTIDE SEQUENCE</scope>
    <source>
        <strain evidence="15">DSM 6220</strain>
    </source>
</reference>
<keyword evidence="7 13" id="KW-0808">Transferase</keyword>
<comment type="pathway">
    <text evidence="2 13">Glycolipid biosynthesis; lipid IV(A) biosynthesis; lipid IV(A) from (3R)-3-hydroxytetradecanoyl-[acyl-carrier-protein] and UDP-N-acetyl-alpha-D-glucosamine: step 6/6.</text>
</comment>
<keyword evidence="10 13" id="KW-0067">ATP-binding</keyword>
<dbReference type="InterPro" id="IPR027417">
    <property type="entry name" value="P-loop_NTPase"/>
</dbReference>
<keyword evidence="14" id="KW-0472">Membrane</keyword>
<keyword evidence="5 13" id="KW-0444">Lipid biosynthesis</keyword>
<gene>
    <name evidence="13" type="primary">lpxK</name>
    <name evidence="15" type="ordered locus">Fraau_1655</name>
</gene>
<dbReference type="STRING" id="767434.Fraau_1655"/>
<accession>H8KY75</accession>
<dbReference type="RefSeq" id="WP_014403074.1">
    <property type="nucleotide sequence ID" value="NC_017033.1"/>
</dbReference>
<feature type="transmembrane region" description="Helical" evidence="14">
    <location>
        <begin position="31"/>
        <end position="48"/>
    </location>
</feature>
<evidence type="ECO:0000256" key="13">
    <source>
        <dbReference type="HAMAP-Rule" id="MF_00409"/>
    </source>
</evidence>
<dbReference type="GO" id="GO:0009029">
    <property type="term" value="F:lipid-A 4'-kinase activity"/>
    <property type="evidence" value="ECO:0007669"/>
    <property type="project" value="UniProtKB-UniRule"/>
</dbReference>
<comment type="similarity">
    <text evidence="13">Belongs to the LpxK family.</text>
</comment>
<evidence type="ECO:0000256" key="3">
    <source>
        <dbReference type="ARBA" id="ARBA00012071"/>
    </source>
</evidence>
<dbReference type="PANTHER" id="PTHR42724:SF1">
    <property type="entry name" value="TETRAACYLDISACCHARIDE 4'-KINASE, MITOCHONDRIAL-RELATED"/>
    <property type="match status" value="1"/>
</dbReference>
<keyword evidence="14" id="KW-0812">Transmembrane</keyword>
<dbReference type="GO" id="GO:0009244">
    <property type="term" value="P:lipopolysaccharide core region biosynthetic process"/>
    <property type="evidence" value="ECO:0007669"/>
    <property type="project" value="TreeGrafter"/>
</dbReference>
<comment type="catalytic activity">
    <reaction evidence="13">
        <text>a lipid A disaccharide + ATP = a lipid IVA + ADP + H(+)</text>
        <dbReference type="Rhea" id="RHEA:67840"/>
        <dbReference type="ChEBI" id="CHEBI:15378"/>
        <dbReference type="ChEBI" id="CHEBI:30616"/>
        <dbReference type="ChEBI" id="CHEBI:176343"/>
        <dbReference type="ChEBI" id="CHEBI:176425"/>
        <dbReference type="ChEBI" id="CHEBI:456216"/>
        <dbReference type="EC" id="2.7.1.130"/>
    </reaction>
</comment>
<feature type="binding site" evidence="13">
    <location>
        <begin position="74"/>
        <end position="81"/>
    </location>
    <ligand>
        <name>ATP</name>
        <dbReference type="ChEBI" id="CHEBI:30616"/>
    </ligand>
</feature>
<proteinExistence type="inferred from homology"/>
<keyword evidence="11 13" id="KW-0443">Lipid metabolism</keyword>
<dbReference type="NCBIfam" id="TIGR00682">
    <property type="entry name" value="lpxK"/>
    <property type="match status" value="1"/>
</dbReference>
<name>H8KY75_FRAAD</name>
<evidence type="ECO:0000256" key="9">
    <source>
        <dbReference type="ARBA" id="ARBA00022777"/>
    </source>
</evidence>
<evidence type="ECO:0000256" key="10">
    <source>
        <dbReference type="ARBA" id="ARBA00022840"/>
    </source>
</evidence>
<evidence type="ECO:0000256" key="1">
    <source>
        <dbReference type="ARBA" id="ARBA00002274"/>
    </source>
</evidence>
<evidence type="ECO:0000256" key="5">
    <source>
        <dbReference type="ARBA" id="ARBA00022516"/>
    </source>
</evidence>
<dbReference type="GO" id="GO:0009245">
    <property type="term" value="P:lipid A biosynthetic process"/>
    <property type="evidence" value="ECO:0007669"/>
    <property type="project" value="UniProtKB-UniRule"/>
</dbReference>
<evidence type="ECO:0000256" key="14">
    <source>
        <dbReference type="SAM" id="Phobius"/>
    </source>
</evidence>
<dbReference type="HOGENOM" id="CLU_038816_0_0_6"/>
<keyword evidence="16" id="KW-1185">Reference proteome</keyword>
<organism evidence="15 16">
    <name type="scientific">Frateuria aurantia (strain ATCC 33424 / DSM 6220 / KCTC 2777 / LMG 1558 / NBRC 3245 / NCIMB 13370)</name>
    <name type="common">Acetobacter aurantius</name>
    <dbReference type="NCBI Taxonomy" id="767434"/>
    <lineage>
        <taxon>Bacteria</taxon>
        <taxon>Pseudomonadati</taxon>
        <taxon>Pseudomonadota</taxon>
        <taxon>Gammaproteobacteria</taxon>
        <taxon>Lysobacterales</taxon>
        <taxon>Rhodanobacteraceae</taxon>
        <taxon>Frateuria</taxon>
    </lineage>
</organism>
<dbReference type="GO" id="GO:0005524">
    <property type="term" value="F:ATP binding"/>
    <property type="evidence" value="ECO:0007669"/>
    <property type="project" value="UniProtKB-UniRule"/>
</dbReference>
<comment type="function">
    <text evidence="1 13">Transfers the gamma-phosphate of ATP to the 4'-position of a tetraacyldisaccharide 1-phosphate intermediate (termed DS-1-P) to form tetraacyldisaccharide 1,4'-bis-phosphate (lipid IVA).</text>
</comment>
<dbReference type="GO" id="GO:0005886">
    <property type="term" value="C:plasma membrane"/>
    <property type="evidence" value="ECO:0007669"/>
    <property type="project" value="TreeGrafter"/>
</dbReference>